<comment type="caution">
    <text evidence="1">The sequence shown here is derived from an EMBL/GenBank/DDBJ whole genome shotgun (WGS) entry which is preliminary data.</text>
</comment>
<evidence type="ECO:0000313" key="1">
    <source>
        <dbReference type="EMBL" id="KAJ5241694.1"/>
    </source>
</evidence>
<dbReference type="EMBL" id="JAPQKT010000001">
    <property type="protein sequence ID" value="KAJ5241694.1"/>
    <property type="molecule type" value="Genomic_DNA"/>
</dbReference>
<keyword evidence="2" id="KW-1185">Reference proteome</keyword>
<dbReference type="AlphaFoldDB" id="A0A9W9PE86"/>
<dbReference type="Proteomes" id="UP001147733">
    <property type="component" value="Unassembled WGS sequence"/>
</dbReference>
<dbReference type="OrthoDB" id="3001700at2759"/>
<dbReference type="GeneID" id="81378108"/>
<name>A0A9W9PE86_PENCI</name>
<accession>A0A9W9PE86</accession>
<protein>
    <submittedName>
        <fullName evidence="1">Uncharacterized protein</fullName>
    </submittedName>
</protein>
<evidence type="ECO:0000313" key="2">
    <source>
        <dbReference type="Proteomes" id="UP001147733"/>
    </source>
</evidence>
<gene>
    <name evidence="1" type="ORF">N7469_000021</name>
</gene>
<dbReference type="RefSeq" id="XP_056504698.1">
    <property type="nucleotide sequence ID" value="XM_056638941.1"/>
</dbReference>
<reference evidence="1" key="1">
    <citation type="submission" date="2022-11" db="EMBL/GenBank/DDBJ databases">
        <authorList>
            <person name="Petersen C."/>
        </authorList>
    </citation>
    <scope>NUCLEOTIDE SEQUENCE</scope>
    <source>
        <strain evidence="1">IBT 23319</strain>
    </source>
</reference>
<reference evidence="1" key="2">
    <citation type="journal article" date="2023" name="IMA Fungus">
        <title>Comparative genomic study of the Penicillium genus elucidates a diverse pangenome and 15 lateral gene transfer events.</title>
        <authorList>
            <person name="Petersen C."/>
            <person name="Sorensen T."/>
            <person name="Nielsen M.R."/>
            <person name="Sondergaard T.E."/>
            <person name="Sorensen J.L."/>
            <person name="Fitzpatrick D.A."/>
            <person name="Frisvad J.C."/>
            <person name="Nielsen K.L."/>
        </authorList>
    </citation>
    <scope>NUCLEOTIDE SEQUENCE</scope>
    <source>
        <strain evidence="1">IBT 23319</strain>
    </source>
</reference>
<sequence length="150" mass="16106">MVKDNLPTSQDKSKQSYSEWVKETYNSQYESWMPWIEDQYLKWFGKGDNKASYTTKDSLSKTKVSGVNEVDQVQDDVSNLVGNQLGDRGVLSPVGQVVSKEGVNRAERGGKGEDGKYFSGGSGDIGGAGDKIGQGIRGGVSGFKGVLGGK</sequence>
<organism evidence="1 2">
    <name type="scientific">Penicillium citrinum</name>
    <dbReference type="NCBI Taxonomy" id="5077"/>
    <lineage>
        <taxon>Eukaryota</taxon>
        <taxon>Fungi</taxon>
        <taxon>Dikarya</taxon>
        <taxon>Ascomycota</taxon>
        <taxon>Pezizomycotina</taxon>
        <taxon>Eurotiomycetes</taxon>
        <taxon>Eurotiomycetidae</taxon>
        <taxon>Eurotiales</taxon>
        <taxon>Aspergillaceae</taxon>
        <taxon>Penicillium</taxon>
    </lineage>
</organism>
<proteinExistence type="predicted"/>